<feature type="transmembrane region" description="Helical" evidence="8">
    <location>
        <begin position="128"/>
        <end position="149"/>
    </location>
</feature>
<reference evidence="10" key="1">
    <citation type="submission" date="2017-02" db="EMBL/GenBank/DDBJ databases">
        <authorList>
            <person name="Varghese N."/>
            <person name="Submissions S."/>
        </authorList>
    </citation>
    <scope>NUCLEOTIDE SEQUENCE [LARGE SCALE GENOMIC DNA]</scope>
    <source>
        <strain evidence="10">ATCC 35199</strain>
    </source>
</reference>
<dbReference type="AlphaFoldDB" id="A0A1T5CGG7"/>
<evidence type="ECO:0000256" key="4">
    <source>
        <dbReference type="ARBA" id="ARBA00022692"/>
    </source>
</evidence>
<dbReference type="InterPro" id="IPR007227">
    <property type="entry name" value="Cell_shape_determining_MreD"/>
</dbReference>
<dbReference type="GO" id="GO:0005886">
    <property type="term" value="C:plasma membrane"/>
    <property type="evidence" value="ECO:0007669"/>
    <property type="project" value="UniProtKB-SubCell"/>
</dbReference>
<comment type="subcellular location">
    <subcellularLocation>
        <location evidence="1">Cell membrane</location>
        <topology evidence="1">Multi-pass membrane protein</topology>
    </subcellularLocation>
</comment>
<evidence type="ECO:0000256" key="2">
    <source>
        <dbReference type="ARBA" id="ARBA00007776"/>
    </source>
</evidence>
<dbReference type="RefSeq" id="WP_159446454.1">
    <property type="nucleotide sequence ID" value="NZ_FUYN01000005.1"/>
</dbReference>
<proteinExistence type="inferred from homology"/>
<keyword evidence="3" id="KW-1003">Cell membrane</keyword>
<evidence type="ECO:0000256" key="8">
    <source>
        <dbReference type="SAM" id="Phobius"/>
    </source>
</evidence>
<evidence type="ECO:0000256" key="7">
    <source>
        <dbReference type="ARBA" id="ARBA00023136"/>
    </source>
</evidence>
<dbReference type="NCBIfam" id="TIGR03426">
    <property type="entry name" value="shape_MreD"/>
    <property type="match status" value="1"/>
</dbReference>
<keyword evidence="4 8" id="KW-0812">Transmembrane</keyword>
<evidence type="ECO:0000256" key="3">
    <source>
        <dbReference type="ARBA" id="ARBA00022475"/>
    </source>
</evidence>
<name>A0A1T5CGG7_9FIRM</name>
<protein>
    <submittedName>
        <fullName evidence="9">Rod shape-determining protein MreD</fullName>
    </submittedName>
</protein>
<feature type="transmembrane region" description="Helical" evidence="8">
    <location>
        <begin position="70"/>
        <end position="88"/>
    </location>
</feature>
<organism evidence="9 10">
    <name type="scientific">Acetoanaerobium noterae</name>
    <dbReference type="NCBI Taxonomy" id="745369"/>
    <lineage>
        <taxon>Bacteria</taxon>
        <taxon>Bacillati</taxon>
        <taxon>Bacillota</taxon>
        <taxon>Clostridia</taxon>
        <taxon>Peptostreptococcales</taxon>
        <taxon>Filifactoraceae</taxon>
        <taxon>Acetoanaerobium</taxon>
    </lineage>
</organism>
<accession>A0A1T5CGG7</accession>
<dbReference type="GO" id="GO:0008360">
    <property type="term" value="P:regulation of cell shape"/>
    <property type="evidence" value="ECO:0007669"/>
    <property type="project" value="UniProtKB-KW"/>
</dbReference>
<keyword evidence="6 8" id="KW-1133">Transmembrane helix</keyword>
<evidence type="ECO:0000256" key="1">
    <source>
        <dbReference type="ARBA" id="ARBA00004651"/>
    </source>
</evidence>
<keyword evidence="10" id="KW-1185">Reference proteome</keyword>
<sequence length="162" mass="18331">MKNILYFVIGLLLIVFSNTILNDIDLMFFSFRPNLILIYLVFISIYIGSEKASIIGLALGLIIDISVGKYFGYYGLLFIAVGYLYGSLKEKVFKENIFTVILLVIIATIIDNLLISTIIGFRGIELGIFLLRIVEAVFINGIISAFLFYPLNIVLNKVEEQW</sequence>
<dbReference type="Proteomes" id="UP000243406">
    <property type="component" value="Unassembled WGS sequence"/>
</dbReference>
<keyword evidence="7 8" id="KW-0472">Membrane</keyword>
<dbReference type="EMBL" id="FUYN01000005">
    <property type="protein sequence ID" value="SKB58524.1"/>
    <property type="molecule type" value="Genomic_DNA"/>
</dbReference>
<keyword evidence="5" id="KW-0133">Cell shape</keyword>
<dbReference type="Pfam" id="PF04093">
    <property type="entry name" value="MreD"/>
    <property type="match status" value="1"/>
</dbReference>
<evidence type="ECO:0000256" key="5">
    <source>
        <dbReference type="ARBA" id="ARBA00022960"/>
    </source>
</evidence>
<evidence type="ECO:0000313" key="10">
    <source>
        <dbReference type="Proteomes" id="UP000243406"/>
    </source>
</evidence>
<gene>
    <name evidence="9" type="ORF">SAMN02745120_2170</name>
</gene>
<evidence type="ECO:0000256" key="6">
    <source>
        <dbReference type="ARBA" id="ARBA00022989"/>
    </source>
</evidence>
<feature type="transmembrane region" description="Helical" evidence="8">
    <location>
        <begin position="100"/>
        <end position="121"/>
    </location>
</feature>
<comment type="similarity">
    <text evidence="2">Belongs to the MreD family.</text>
</comment>
<evidence type="ECO:0000313" key="9">
    <source>
        <dbReference type="EMBL" id="SKB58524.1"/>
    </source>
</evidence>